<accession>A0A8T0A088</accession>
<evidence type="ECO:0000313" key="6">
    <source>
        <dbReference type="EMBL" id="KAF7638543.1"/>
    </source>
</evidence>
<comment type="similarity">
    <text evidence="1">Belongs to the MsrA Met sulfoxide reductase family.</text>
</comment>
<dbReference type="EC" id="1.8.4.11" evidence="2"/>
<keyword evidence="7" id="KW-1185">Reference proteome</keyword>
<feature type="domain" description="Peptide methionine sulphoxide reductase MsrA" evidence="5">
    <location>
        <begin position="7"/>
        <end position="117"/>
    </location>
</feature>
<dbReference type="PANTHER" id="PTHR43774:SF1">
    <property type="entry name" value="PEPTIDE METHIONINE SULFOXIDE REDUCTASE MSRA 2"/>
    <property type="match status" value="1"/>
</dbReference>
<name>A0A8T0A088_9BILA</name>
<evidence type="ECO:0000256" key="4">
    <source>
        <dbReference type="ARBA" id="ARBA00030643"/>
    </source>
</evidence>
<evidence type="ECO:0000256" key="1">
    <source>
        <dbReference type="ARBA" id="ARBA00005591"/>
    </source>
</evidence>
<dbReference type="Proteomes" id="UP000605970">
    <property type="component" value="Unassembled WGS sequence"/>
</dbReference>
<reference evidence="6" key="1">
    <citation type="journal article" date="2020" name="Ecol. Evol.">
        <title>Genome structure and content of the rice root-knot nematode (Meloidogyne graminicola).</title>
        <authorList>
            <person name="Phan N.T."/>
            <person name="Danchin E.G.J."/>
            <person name="Klopp C."/>
            <person name="Perfus-Barbeoch L."/>
            <person name="Kozlowski D.K."/>
            <person name="Koutsovoulos G.D."/>
            <person name="Lopez-Roques C."/>
            <person name="Bouchez O."/>
            <person name="Zahm M."/>
            <person name="Besnard G."/>
            <person name="Bellafiore S."/>
        </authorList>
    </citation>
    <scope>NUCLEOTIDE SEQUENCE</scope>
    <source>
        <strain evidence="6">VN-18</strain>
    </source>
</reference>
<evidence type="ECO:0000313" key="7">
    <source>
        <dbReference type="Proteomes" id="UP000605970"/>
    </source>
</evidence>
<organism evidence="6 7">
    <name type="scientific">Meloidogyne graminicola</name>
    <dbReference type="NCBI Taxonomy" id="189291"/>
    <lineage>
        <taxon>Eukaryota</taxon>
        <taxon>Metazoa</taxon>
        <taxon>Ecdysozoa</taxon>
        <taxon>Nematoda</taxon>
        <taxon>Chromadorea</taxon>
        <taxon>Rhabditida</taxon>
        <taxon>Tylenchina</taxon>
        <taxon>Tylenchomorpha</taxon>
        <taxon>Tylenchoidea</taxon>
        <taxon>Meloidogynidae</taxon>
        <taxon>Meloidogyninae</taxon>
        <taxon>Meloidogyne</taxon>
    </lineage>
</organism>
<dbReference type="OrthoDB" id="77405at2759"/>
<sequence length="224" mass="25862">MKNLQYAYLGMQCFWGSESAFALLPGVQKTRVGYSGGSTSSPTYQNIGDHTEVVELLFNKELTTYKEIIKLFYSQHNITQARKTQYKSLILYVDEEQKNIAIEEMEKAKKNMTRKLFSIHFYKNLKNFIKLKIIIKNTGFVLKLNNSELINSTMAAKINAFLGGCSKDFDLLYSIQKQYNLSDSLIKSVKDIATAVIKSKYFIDRKMMALTIKWKRTKKLKLTI</sequence>
<dbReference type="SUPFAM" id="SSF55068">
    <property type="entry name" value="Peptide methionine sulfoxide reductase"/>
    <property type="match status" value="1"/>
</dbReference>
<dbReference type="InterPro" id="IPR002569">
    <property type="entry name" value="Met_Sox_Rdtase_MsrA_dom"/>
</dbReference>
<dbReference type="Gene3D" id="3.30.1060.10">
    <property type="entry name" value="Peptide methionine sulphoxide reductase MsrA"/>
    <property type="match status" value="1"/>
</dbReference>
<comment type="caution">
    <text evidence="6">The sequence shown here is derived from an EMBL/GenBank/DDBJ whole genome shotgun (WGS) entry which is preliminary data.</text>
</comment>
<dbReference type="PANTHER" id="PTHR43774">
    <property type="entry name" value="PEPTIDE METHIONINE SULFOXIDE REDUCTASE"/>
    <property type="match status" value="1"/>
</dbReference>
<dbReference type="Pfam" id="PF01625">
    <property type="entry name" value="PMSR"/>
    <property type="match status" value="1"/>
</dbReference>
<dbReference type="InterPro" id="IPR036509">
    <property type="entry name" value="Met_Sox_Rdtase_MsrA_sf"/>
</dbReference>
<protein>
    <recommendedName>
        <fullName evidence="2">peptide-methionine (S)-S-oxide reductase</fullName>
        <ecNumber evidence="2">1.8.4.11</ecNumber>
    </recommendedName>
    <alternativeName>
        <fullName evidence="4">Peptide-methionine (S)-S-oxide reductase</fullName>
    </alternativeName>
</protein>
<dbReference type="AlphaFoldDB" id="A0A8T0A088"/>
<proteinExistence type="inferred from homology"/>
<evidence type="ECO:0000256" key="3">
    <source>
        <dbReference type="ARBA" id="ARBA00023002"/>
    </source>
</evidence>
<evidence type="ECO:0000259" key="5">
    <source>
        <dbReference type="Pfam" id="PF01625"/>
    </source>
</evidence>
<keyword evidence="3" id="KW-0560">Oxidoreductase</keyword>
<gene>
    <name evidence="6" type="ORF">Mgra_00001920</name>
</gene>
<evidence type="ECO:0000256" key="2">
    <source>
        <dbReference type="ARBA" id="ARBA00012502"/>
    </source>
</evidence>
<dbReference type="GO" id="GO:0008113">
    <property type="term" value="F:peptide-methionine (S)-S-oxide reductase activity"/>
    <property type="evidence" value="ECO:0007669"/>
    <property type="project" value="UniProtKB-EC"/>
</dbReference>
<dbReference type="EMBL" id="JABEBT010000011">
    <property type="protein sequence ID" value="KAF7638543.1"/>
    <property type="molecule type" value="Genomic_DNA"/>
</dbReference>